<protein>
    <submittedName>
        <fullName evidence="1">Uncharacterized protein</fullName>
    </submittedName>
</protein>
<reference evidence="1" key="1">
    <citation type="submission" date="2019-10" db="EMBL/GenBank/DDBJ databases">
        <authorList>
            <consortium name="DOE Joint Genome Institute"/>
            <person name="Kuo A."/>
            <person name="Miyauchi S."/>
            <person name="Kiss E."/>
            <person name="Drula E."/>
            <person name="Kohler A."/>
            <person name="Sanchez-Garcia M."/>
            <person name="Andreopoulos B."/>
            <person name="Barry K.W."/>
            <person name="Bonito G."/>
            <person name="Buee M."/>
            <person name="Carver A."/>
            <person name="Chen C."/>
            <person name="Cichocki N."/>
            <person name="Clum A."/>
            <person name="Culley D."/>
            <person name="Crous P.W."/>
            <person name="Fauchery L."/>
            <person name="Girlanda M."/>
            <person name="Hayes R."/>
            <person name="Keri Z."/>
            <person name="Labutti K."/>
            <person name="Lipzen A."/>
            <person name="Lombard V."/>
            <person name="Magnuson J."/>
            <person name="Maillard F."/>
            <person name="Morin E."/>
            <person name="Murat C."/>
            <person name="Nolan M."/>
            <person name="Ohm R."/>
            <person name="Pangilinan J."/>
            <person name="Pereira M."/>
            <person name="Perotto S."/>
            <person name="Peter M."/>
            <person name="Riley R."/>
            <person name="Sitrit Y."/>
            <person name="Stielow B."/>
            <person name="Szollosi G."/>
            <person name="Zifcakova L."/>
            <person name="Stursova M."/>
            <person name="Spatafora J.W."/>
            <person name="Tedersoo L."/>
            <person name="Vaario L.-M."/>
            <person name="Yamada A."/>
            <person name="Yan M."/>
            <person name="Wang P."/>
            <person name="Xu J."/>
            <person name="Bruns T."/>
            <person name="Baldrian P."/>
            <person name="Vilgalys R."/>
            <person name="Henrissat B."/>
            <person name="Grigoriev I.V."/>
            <person name="Hibbett D."/>
            <person name="Nagy L.G."/>
            <person name="Martin F.M."/>
        </authorList>
    </citation>
    <scope>NUCLEOTIDE SEQUENCE</scope>
    <source>
        <strain evidence="1">P2</strain>
    </source>
</reference>
<organism evidence="1 2">
    <name type="scientific">Thelephora ganbajun</name>
    <name type="common">Ganba fungus</name>
    <dbReference type="NCBI Taxonomy" id="370292"/>
    <lineage>
        <taxon>Eukaryota</taxon>
        <taxon>Fungi</taxon>
        <taxon>Dikarya</taxon>
        <taxon>Basidiomycota</taxon>
        <taxon>Agaricomycotina</taxon>
        <taxon>Agaricomycetes</taxon>
        <taxon>Thelephorales</taxon>
        <taxon>Thelephoraceae</taxon>
        <taxon>Thelephora</taxon>
    </lineage>
</organism>
<proteinExistence type="predicted"/>
<evidence type="ECO:0000313" key="2">
    <source>
        <dbReference type="Proteomes" id="UP000886501"/>
    </source>
</evidence>
<reference evidence="1" key="2">
    <citation type="journal article" date="2020" name="Nat. Commun.">
        <title>Large-scale genome sequencing of mycorrhizal fungi provides insights into the early evolution of symbiotic traits.</title>
        <authorList>
            <person name="Miyauchi S."/>
            <person name="Kiss E."/>
            <person name="Kuo A."/>
            <person name="Drula E."/>
            <person name="Kohler A."/>
            <person name="Sanchez-Garcia M."/>
            <person name="Morin E."/>
            <person name="Andreopoulos B."/>
            <person name="Barry K.W."/>
            <person name="Bonito G."/>
            <person name="Buee M."/>
            <person name="Carver A."/>
            <person name="Chen C."/>
            <person name="Cichocki N."/>
            <person name="Clum A."/>
            <person name="Culley D."/>
            <person name="Crous P.W."/>
            <person name="Fauchery L."/>
            <person name="Girlanda M."/>
            <person name="Hayes R.D."/>
            <person name="Keri Z."/>
            <person name="LaButti K."/>
            <person name="Lipzen A."/>
            <person name="Lombard V."/>
            <person name="Magnuson J."/>
            <person name="Maillard F."/>
            <person name="Murat C."/>
            <person name="Nolan M."/>
            <person name="Ohm R.A."/>
            <person name="Pangilinan J."/>
            <person name="Pereira M.F."/>
            <person name="Perotto S."/>
            <person name="Peter M."/>
            <person name="Pfister S."/>
            <person name="Riley R."/>
            <person name="Sitrit Y."/>
            <person name="Stielow J.B."/>
            <person name="Szollosi G."/>
            <person name="Zifcakova L."/>
            <person name="Stursova M."/>
            <person name="Spatafora J.W."/>
            <person name="Tedersoo L."/>
            <person name="Vaario L.M."/>
            <person name="Yamada A."/>
            <person name="Yan M."/>
            <person name="Wang P."/>
            <person name="Xu J."/>
            <person name="Bruns T."/>
            <person name="Baldrian P."/>
            <person name="Vilgalys R."/>
            <person name="Dunand C."/>
            <person name="Henrissat B."/>
            <person name="Grigoriev I.V."/>
            <person name="Hibbett D."/>
            <person name="Nagy L.G."/>
            <person name="Martin F.M."/>
        </authorList>
    </citation>
    <scope>NUCLEOTIDE SEQUENCE</scope>
    <source>
        <strain evidence="1">P2</strain>
    </source>
</reference>
<accession>A0ACB6Z096</accession>
<dbReference type="Proteomes" id="UP000886501">
    <property type="component" value="Unassembled WGS sequence"/>
</dbReference>
<dbReference type="EMBL" id="MU118306">
    <property type="protein sequence ID" value="KAF9642988.1"/>
    <property type="molecule type" value="Genomic_DNA"/>
</dbReference>
<evidence type="ECO:0000313" key="1">
    <source>
        <dbReference type="EMBL" id="KAF9642988.1"/>
    </source>
</evidence>
<name>A0ACB6Z096_THEGA</name>
<keyword evidence="2" id="KW-1185">Reference proteome</keyword>
<sequence length="81" mass="8920">MSWKRALGTIDVRIGLYPNAESGSLRHWKRVIGKTYADFQANSQGYGPTVLASLAMTVDGRTENSGFPNLVVPGERELYGF</sequence>
<comment type="caution">
    <text evidence="1">The sequence shown here is derived from an EMBL/GenBank/DDBJ whole genome shotgun (WGS) entry which is preliminary data.</text>
</comment>
<gene>
    <name evidence="1" type="ORF">BDM02DRAFT_1774341</name>
</gene>